<keyword evidence="1" id="KW-0732">Signal</keyword>
<accession>A0A2T7G5H5</accession>
<proteinExistence type="predicted"/>
<feature type="chain" id="PRO_5015582916" evidence="1">
    <location>
        <begin position="24"/>
        <end position="757"/>
    </location>
</feature>
<keyword evidence="3" id="KW-1185">Reference proteome</keyword>
<dbReference type="RefSeq" id="WP_108692712.1">
    <property type="nucleotide sequence ID" value="NZ_QCYH01000007.1"/>
</dbReference>
<gene>
    <name evidence="2" type="ORF">DC366_13370</name>
</gene>
<evidence type="ECO:0000313" key="2">
    <source>
        <dbReference type="EMBL" id="PVA09664.1"/>
    </source>
</evidence>
<feature type="signal peptide" evidence="1">
    <location>
        <begin position="1"/>
        <end position="23"/>
    </location>
</feature>
<protein>
    <submittedName>
        <fullName evidence="2">Uncharacterized protein</fullName>
    </submittedName>
</protein>
<evidence type="ECO:0000256" key="1">
    <source>
        <dbReference type="SAM" id="SignalP"/>
    </source>
</evidence>
<dbReference type="OrthoDB" id="7847197at2"/>
<sequence>MNSLRVTIALFLAMATFASPSFAQKAIVRSGEHADFSRLVIHLPKRVSWSISGQGVSRRVILNADAIEWDLSAAFERISDKRIAGLKPLGHETGLSIDMYCECKIDIFWHGAAMLVIDVKDSKIRLDAGSGGLQNQPNVDMSFDIKNDYETKRRLGIVGDLISGRSPEAQKTALALTSAGLEQNAHSSTFEEESKETDLARREIARQVARASALGLVETAKDPHGMAPEKSDVEIDHTEQENAAWVPKYSDLFSNMRAQTSAEQAMGTKPQATDFNPGGMPCIKDDLVDVSNWGSNASFSEQLGSARRAMPERGEKDYQNAAIDLARRYIYFGFGAEAEQIIQEADQTHDAARVLVSMGRLLDSRKLNFNILRNQVNCPGNVALWSALYHLESSSADDINTDAILRTLVSLPTHLRNLLGPRLARGLLKNGQVRSSERVLSILERSPGVERSDVKLARAEFEAFRDDLMPPDSDFVTIVNESRDLSPFALMELINSRLKIGQAVPPGWVELAGSYAYEQKGTDLGVQLSAAYINALVASGRFPEAFDRISQQETKKLFSDRKKIDNIGSYTLRNADDLTFLKYLGYSHEIFDFSSGIENGIARRLLQLGFPELAQNYLSGNAKEGEQDERRLLRARAAVARLAPREAMGSLMGMSGSEADGLRAEANAMLGEHEIAERFFLSSGNEKAAVQEAIRAGNWQAAAKMSDPDLAAVADATDDEGLAVMGQLQRGKTLLDESEGMRDSIDQLLRSRAMPGE</sequence>
<organism evidence="2 3">
    <name type="scientific">Pelagivirga sediminicola</name>
    <dbReference type="NCBI Taxonomy" id="2170575"/>
    <lineage>
        <taxon>Bacteria</taxon>
        <taxon>Pseudomonadati</taxon>
        <taxon>Pseudomonadota</taxon>
        <taxon>Alphaproteobacteria</taxon>
        <taxon>Rhodobacterales</taxon>
        <taxon>Paracoccaceae</taxon>
        <taxon>Pelagivirga</taxon>
    </lineage>
</organism>
<comment type="caution">
    <text evidence="2">The sequence shown here is derived from an EMBL/GenBank/DDBJ whole genome shotgun (WGS) entry which is preliminary data.</text>
</comment>
<dbReference type="Proteomes" id="UP000244446">
    <property type="component" value="Unassembled WGS sequence"/>
</dbReference>
<evidence type="ECO:0000313" key="3">
    <source>
        <dbReference type="Proteomes" id="UP000244446"/>
    </source>
</evidence>
<name>A0A2T7G5H5_9RHOB</name>
<reference evidence="2 3" key="1">
    <citation type="submission" date="2018-04" db="EMBL/GenBank/DDBJ databases">
        <title>Pelagivirga bohaiensis gen. nov., sp. nov., a bacterium isolated from the Bohai Sea.</title>
        <authorList>
            <person name="Ji X."/>
        </authorList>
    </citation>
    <scope>NUCLEOTIDE SEQUENCE [LARGE SCALE GENOMIC DNA]</scope>
    <source>
        <strain evidence="2 3">BH-SD19</strain>
    </source>
</reference>
<dbReference type="AlphaFoldDB" id="A0A2T7G5H5"/>
<dbReference type="EMBL" id="QCYH01000007">
    <property type="protein sequence ID" value="PVA09664.1"/>
    <property type="molecule type" value="Genomic_DNA"/>
</dbReference>